<reference evidence="3 4" key="1">
    <citation type="submission" date="2017-10" db="EMBL/GenBank/DDBJ databases">
        <title>Novel microbial diversity and functional potential in the marine mammal oral microbiome.</title>
        <authorList>
            <person name="Dudek N.K."/>
            <person name="Sun C.L."/>
            <person name="Burstein D."/>
            <person name="Kantor R.S."/>
            <person name="Aliaga Goltsman D.S."/>
            <person name="Bik E.M."/>
            <person name="Thomas B.C."/>
            <person name="Banfield J.F."/>
            <person name="Relman D.A."/>
        </authorList>
    </citation>
    <scope>NUCLEOTIDE SEQUENCE [LARGE SCALE GENOMIC DNA]</scope>
    <source>
        <strain evidence="3">DOLJORAL78_50_517</strain>
    </source>
</reference>
<accession>A0A2G6PEJ6</accession>
<organism evidence="3 4">
    <name type="scientific">Candidatus Contendibacter odensensis</name>
    <dbReference type="NCBI Taxonomy" id="1400860"/>
    <lineage>
        <taxon>Bacteria</taxon>
        <taxon>Pseudomonadati</taxon>
        <taxon>Pseudomonadota</taxon>
        <taxon>Gammaproteobacteria</taxon>
        <taxon>Candidatus Competibacteraceae</taxon>
        <taxon>Candidatus Contendibacter</taxon>
    </lineage>
</organism>
<dbReference type="Proteomes" id="UP000229278">
    <property type="component" value="Unassembled WGS sequence"/>
</dbReference>
<feature type="chain" id="PRO_5013640492" description="Phytase-like domain-containing protein" evidence="1">
    <location>
        <begin position="21"/>
        <end position="337"/>
    </location>
</feature>
<evidence type="ECO:0000313" key="3">
    <source>
        <dbReference type="EMBL" id="PIE82977.1"/>
    </source>
</evidence>
<gene>
    <name evidence="3" type="ORF">CSA09_04095</name>
</gene>
<sequence length="337" mass="38064">MYRLLLLLILAFTLQTGACATRSFKAIPVSLNDNVDVGDHYSGIRLLGALQLPDMDLDGQRLCGLSGLAWDENAGLLYAISDKGILFHFRPQFDANHRLMDLQHVAAYPLRDKSGQPLRPPYTDAEGLVLLPGKQQKDTQLLVSFEIRPRLVRYSSAGRWRGNYPLPKRLYNRRSYRNSNKALESVTVDSRWGVLVGSEAPLRKQPNDQIQLFTSKGRFWRYPLGGAPGSSLVAMESLSAGMLLTLERAYTAPLRPLIISLRQTELPMPNAKKVLKVKDIAIFDSSKGWLMDNFEGLAHHRSQRFFMVSDNNCSVWQTTLLLYFELNNDRPQSAISR</sequence>
<protein>
    <recommendedName>
        <fullName evidence="2">Phytase-like domain-containing protein</fullName>
    </recommendedName>
</protein>
<dbReference type="InterPro" id="IPR027372">
    <property type="entry name" value="Phytase-like_dom"/>
</dbReference>
<dbReference type="AlphaFoldDB" id="A0A2G6PEJ6"/>
<feature type="domain" description="Phytase-like" evidence="2">
    <location>
        <begin position="61"/>
        <end position="312"/>
    </location>
</feature>
<evidence type="ECO:0000256" key="1">
    <source>
        <dbReference type="SAM" id="SignalP"/>
    </source>
</evidence>
<dbReference type="EMBL" id="PDTV01000009">
    <property type="protein sequence ID" value="PIE82977.1"/>
    <property type="molecule type" value="Genomic_DNA"/>
</dbReference>
<evidence type="ECO:0000313" key="4">
    <source>
        <dbReference type="Proteomes" id="UP000229278"/>
    </source>
</evidence>
<name>A0A2G6PEJ6_9GAMM</name>
<comment type="caution">
    <text evidence="3">The sequence shown here is derived from an EMBL/GenBank/DDBJ whole genome shotgun (WGS) entry which is preliminary data.</text>
</comment>
<feature type="signal peptide" evidence="1">
    <location>
        <begin position="1"/>
        <end position="20"/>
    </location>
</feature>
<evidence type="ECO:0000259" key="2">
    <source>
        <dbReference type="Pfam" id="PF13449"/>
    </source>
</evidence>
<dbReference type="Pfam" id="PF13449">
    <property type="entry name" value="Phytase-like"/>
    <property type="match status" value="1"/>
</dbReference>
<keyword evidence="1" id="KW-0732">Signal</keyword>
<proteinExistence type="predicted"/>